<feature type="region of interest" description="Disordered" evidence="1">
    <location>
        <begin position="1"/>
        <end position="40"/>
    </location>
</feature>
<evidence type="ECO:0000313" key="3">
    <source>
        <dbReference type="Proteomes" id="UP000018721"/>
    </source>
</evidence>
<feature type="compositionally biased region" description="Basic residues" evidence="1">
    <location>
        <begin position="1"/>
        <end position="11"/>
    </location>
</feature>
<gene>
    <name evidence="2" type="ORF">F443_01176</name>
</gene>
<comment type="caution">
    <text evidence="2">The sequence shown here is derived from an EMBL/GenBank/DDBJ whole genome shotgun (WGS) entry which is preliminary data.</text>
</comment>
<proteinExistence type="predicted"/>
<organism evidence="2 3">
    <name type="scientific">Phytophthora nicotianae P1569</name>
    <dbReference type="NCBI Taxonomy" id="1317065"/>
    <lineage>
        <taxon>Eukaryota</taxon>
        <taxon>Sar</taxon>
        <taxon>Stramenopiles</taxon>
        <taxon>Oomycota</taxon>
        <taxon>Peronosporomycetes</taxon>
        <taxon>Peronosporales</taxon>
        <taxon>Peronosporaceae</taxon>
        <taxon>Phytophthora</taxon>
    </lineage>
</organism>
<protein>
    <submittedName>
        <fullName evidence="2">Uncharacterized protein</fullName>
    </submittedName>
</protein>
<dbReference type="EMBL" id="ANIZ01000175">
    <property type="protein sequence ID" value="ETI56233.1"/>
    <property type="molecule type" value="Genomic_DNA"/>
</dbReference>
<evidence type="ECO:0000313" key="2">
    <source>
        <dbReference type="EMBL" id="ETI56233.1"/>
    </source>
</evidence>
<accession>V9FZK0</accession>
<dbReference type="AlphaFoldDB" id="V9FZK0"/>
<keyword evidence="3" id="KW-1185">Reference proteome</keyword>
<name>V9FZK0_PHYNI</name>
<reference evidence="2 3" key="1">
    <citation type="submission" date="2013-11" db="EMBL/GenBank/DDBJ databases">
        <title>The Genome Sequence of Phytophthora parasitica P1569.</title>
        <authorList>
            <consortium name="The Broad Institute Genomics Platform"/>
            <person name="Russ C."/>
            <person name="Tyler B."/>
            <person name="Panabieres F."/>
            <person name="Shan W."/>
            <person name="Tripathy S."/>
            <person name="Grunwald N."/>
            <person name="Machado M."/>
            <person name="Johnson C.S."/>
            <person name="Arredondo F."/>
            <person name="Hong C."/>
            <person name="Coffey M."/>
            <person name="Young S.K."/>
            <person name="Zeng Q."/>
            <person name="Gargeya S."/>
            <person name="Fitzgerald M."/>
            <person name="Abouelleil A."/>
            <person name="Alvarado L."/>
            <person name="Chapman S.B."/>
            <person name="Gainer-Dewar J."/>
            <person name="Goldberg J."/>
            <person name="Griggs A."/>
            <person name="Gujja S."/>
            <person name="Hansen M."/>
            <person name="Howarth C."/>
            <person name="Imamovic A."/>
            <person name="Ireland A."/>
            <person name="Larimer J."/>
            <person name="McCowan C."/>
            <person name="Murphy C."/>
            <person name="Pearson M."/>
            <person name="Poon T.W."/>
            <person name="Priest M."/>
            <person name="Roberts A."/>
            <person name="Saif S."/>
            <person name="Shea T."/>
            <person name="Sykes S."/>
            <person name="Wortman J."/>
            <person name="Nusbaum C."/>
            <person name="Birren B."/>
        </authorList>
    </citation>
    <scope>NUCLEOTIDE SEQUENCE [LARGE SCALE GENOMIC DNA]</scope>
    <source>
        <strain evidence="2 3">P1569</strain>
    </source>
</reference>
<sequence length="40" mass="4425">MKKIRPNQARRARSETVTHDRSNNGGVQSRGTLGEFLAGQ</sequence>
<feature type="compositionally biased region" description="Basic and acidic residues" evidence="1">
    <location>
        <begin position="12"/>
        <end position="22"/>
    </location>
</feature>
<evidence type="ECO:0000256" key="1">
    <source>
        <dbReference type="SAM" id="MobiDB-lite"/>
    </source>
</evidence>
<dbReference type="HOGENOM" id="CLU_3300558_0_0_1"/>
<dbReference type="Proteomes" id="UP000018721">
    <property type="component" value="Unassembled WGS sequence"/>
</dbReference>